<evidence type="ECO:0000313" key="2">
    <source>
        <dbReference type="Proteomes" id="UP000194137"/>
    </source>
</evidence>
<reference evidence="1 2" key="1">
    <citation type="submission" date="2017-05" db="EMBL/GenBank/DDBJ databases">
        <title>Full genome sequence of Pseudorhodoplanes sinuspersici.</title>
        <authorList>
            <person name="Dastgheib S.M.M."/>
            <person name="Shavandi M."/>
            <person name="Tirandaz H."/>
        </authorList>
    </citation>
    <scope>NUCLEOTIDE SEQUENCE [LARGE SCALE GENOMIC DNA]</scope>
    <source>
        <strain evidence="1 2">RIPI110</strain>
    </source>
</reference>
<dbReference type="RefSeq" id="WP_086086631.1">
    <property type="nucleotide sequence ID" value="NZ_CP021112.1"/>
</dbReference>
<accession>A0A1W6ZMA9</accession>
<dbReference type="OrthoDB" id="7933462at2"/>
<organism evidence="1 2">
    <name type="scientific">Pseudorhodoplanes sinuspersici</name>
    <dbReference type="NCBI Taxonomy" id="1235591"/>
    <lineage>
        <taxon>Bacteria</taxon>
        <taxon>Pseudomonadati</taxon>
        <taxon>Pseudomonadota</taxon>
        <taxon>Alphaproteobacteria</taxon>
        <taxon>Hyphomicrobiales</taxon>
        <taxon>Pseudorhodoplanes</taxon>
    </lineage>
</organism>
<protein>
    <submittedName>
        <fullName evidence="1">Uncharacterized protein</fullName>
    </submittedName>
</protein>
<gene>
    <name evidence="1" type="ORF">CAK95_03500</name>
</gene>
<dbReference type="Proteomes" id="UP000194137">
    <property type="component" value="Chromosome"/>
</dbReference>
<evidence type="ECO:0000313" key="1">
    <source>
        <dbReference type="EMBL" id="ARP98260.1"/>
    </source>
</evidence>
<dbReference type="AlphaFoldDB" id="A0A1W6ZMA9"/>
<sequence>MPAWRGDRWRAPTILSPYGMAVDFKTARTAEAVAFLRSQGVFVMTYTTHRHIHFNTGQKGVRLGANGYGRNVSARRRARR</sequence>
<name>A0A1W6ZMA9_9HYPH</name>
<proteinExistence type="predicted"/>
<dbReference type="EMBL" id="CP021112">
    <property type="protein sequence ID" value="ARP98260.1"/>
    <property type="molecule type" value="Genomic_DNA"/>
</dbReference>
<dbReference type="KEGG" id="psin:CAK95_03500"/>
<keyword evidence="2" id="KW-1185">Reference proteome</keyword>